<dbReference type="InterPro" id="IPR040632">
    <property type="entry name" value="Sulfotransfer_4"/>
</dbReference>
<keyword evidence="3" id="KW-1185">Reference proteome</keyword>
<evidence type="ECO:0008006" key="4">
    <source>
        <dbReference type="Google" id="ProtNLM"/>
    </source>
</evidence>
<sequence length="260" mass="29001">MGNRVSKPKPGTEFQVIGAGLPRTGTASFIEALRILLDGPVYHGGTQTTLGKPVEIKSWIKLLSHWPPANPTDREVVLDILRDRIGGYAAITDSPAAGLVEELVELYPDAKVICTVRDKDSWVKSMAGVSGAATMWFLRGVLMPIPGMRHFVDYIEGLRKQWAFLYGDCEPATVKTYDRHMMWLKEIVPEDRLILFNVKDGWGPLCKALGKRVPEGVPFPSINDGQAIDKFAKLMVQRGILRWLVIFLTLGLAFVPFIWI</sequence>
<dbReference type="EMBL" id="JAFIMR010000004">
    <property type="protein sequence ID" value="KAI1879300.1"/>
    <property type="molecule type" value="Genomic_DNA"/>
</dbReference>
<accession>A0A9P9WTW4</accession>
<dbReference type="Pfam" id="PF17784">
    <property type="entry name" value="Sulfotransfer_4"/>
    <property type="match status" value="1"/>
</dbReference>
<protein>
    <recommendedName>
        <fullName evidence="4">NAD dependent epimerase/dehydratase</fullName>
    </recommendedName>
</protein>
<reference evidence="2" key="1">
    <citation type="submission" date="2021-03" db="EMBL/GenBank/DDBJ databases">
        <title>Revisited historic fungal species revealed as producer of novel bioactive compounds through whole genome sequencing and comparative genomics.</title>
        <authorList>
            <person name="Vignolle G.A."/>
            <person name="Hochenegger N."/>
            <person name="Mach R.L."/>
            <person name="Mach-Aigner A.R."/>
            <person name="Javad Rahimi M."/>
            <person name="Salim K.A."/>
            <person name="Chan C.M."/>
            <person name="Lim L.B.L."/>
            <person name="Cai F."/>
            <person name="Druzhinina I.S."/>
            <person name="U'Ren J.M."/>
            <person name="Derntl C."/>
        </authorList>
    </citation>
    <scope>NUCLEOTIDE SEQUENCE</scope>
    <source>
        <strain evidence="2">TUCIM 5799</strain>
    </source>
</reference>
<feature type="transmembrane region" description="Helical" evidence="1">
    <location>
        <begin position="240"/>
        <end position="259"/>
    </location>
</feature>
<proteinExistence type="predicted"/>
<dbReference type="PANTHER" id="PTHR36978">
    <property type="entry name" value="P-LOOP CONTAINING NUCLEOTIDE TRIPHOSPHATE HYDROLASE"/>
    <property type="match status" value="1"/>
</dbReference>
<organism evidence="2 3">
    <name type="scientific">Neoarthrinium moseri</name>
    <dbReference type="NCBI Taxonomy" id="1658444"/>
    <lineage>
        <taxon>Eukaryota</taxon>
        <taxon>Fungi</taxon>
        <taxon>Dikarya</taxon>
        <taxon>Ascomycota</taxon>
        <taxon>Pezizomycotina</taxon>
        <taxon>Sordariomycetes</taxon>
        <taxon>Xylariomycetidae</taxon>
        <taxon>Amphisphaeriales</taxon>
        <taxon>Apiosporaceae</taxon>
        <taxon>Neoarthrinium</taxon>
    </lineage>
</organism>
<dbReference type="PANTHER" id="PTHR36978:SF3">
    <property type="entry name" value="P-LOOP CONTAINING NUCLEOSIDE TRIPHOSPHATE HYDROLASE PROTEIN"/>
    <property type="match status" value="1"/>
</dbReference>
<dbReference type="InterPro" id="IPR027417">
    <property type="entry name" value="P-loop_NTPase"/>
</dbReference>
<keyword evidence="1" id="KW-0472">Membrane</keyword>
<dbReference type="Gene3D" id="3.40.50.300">
    <property type="entry name" value="P-loop containing nucleotide triphosphate hydrolases"/>
    <property type="match status" value="1"/>
</dbReference>
<keyword evidence="1" id="KW-0812">Transmembrane</keyword>
<name>A0A9P9WTW4_9PEZI</name>
<keyword evidence="1" id="KW-1133">Transmembrane helix</keyword>
<evidence type="ECO:0000313" key="3">
    <source>
        <dbReference type="Proteomes" id="UP000829685"/>
    </source>
</evidence>
<comment type="caution">
    <text evidence="2">The sequence shown here is derived from an EMBL/GenBank/DDBJ whole genome shotgun (WGS) entry which is preliminary data.</text>
</comment>
<dbReference type="AlphaFoldDB" id="A0A9P9WTW4"/>
<evidence type="ECO:0000313" key="2">
    <source>
        <dbReference type="EMBL" id="KAI1879300.1"/>
    </source>
</evidence>
<dbReference type="Proteomes" id="UP000829685">
    <property type="component" value="Unassembled WGS sequence"/>
</dbReference>
<evidence type="ECO:0000256" key="1">
    <source>
        <dbReference type="SAM" id="Phobius"/>
    </source>
</evidence>
<gene>
    <name evidence="2" type="ORF">JX265_002254</name>
</gene>
<dbReference type="SUPFAM" id="SSF52540">
    <property type="entry name" value="P-loop containing nucleoside triphosphate hydrolases"/>
    <property type="match status" value="1"/>
</dbReference>